<sequence>MLVKRSNLYFHFGCIIFNYFVALLALNSDSISTRQVQIEEVSANFSLKSVIPLESVLK</sequence>
<keyword evidence="1" id="KW-1133">Transmembrane helix</keyword>
<evidence type="ECO:0000313" key="2">
    <source>
        <dbReference type="EMBL" id="AFZ14802.1"/>
    </source>
</evidence>
<accession>K9W4X8</accession>
<keyword evidence="3" id="KW-1185">Reference proteome</keyword>
<dbReference type="KEGG" id="cep:Cri9333_3995"/>
<proteinExistence type="predicted"/>
<evidence type="ECO:0000313" key="3">
    <source>
        <dbReference type="Proteomes" id="UP000010472"/>
    </source>
</evidence>
<keyword evidence="1" id="KW-0472">Membrane</keyword>
<dbReference type="Proteomes" id="UP000010472">
    <property type="component" value="Chromosome"/>
</dbReference>
<feature type="transmembrane region" description="Helical" evidence="1">
    <location>
        <begin position="6"/>
        <end position="26"/>
    </location>
</feature>
<dbReference type="STRING" id="1173022.Cri9333_3995"/>
<evidence type="ECO:0000256" key="1">
    <source>
        <dbReference type="SAM" id="Phobius"/>
    </source>
</evidence>
<dbReference type="EMBL" id="CP003620">
    <property type="protein sequence ID" value="AFZ14802.1"/>
    <property type="molecule type" value="Genomic_DNA"/>
</dbReference>
<gene>
    <name evidence="2" type="ORF">Cri9333_3995</name>
</gene>
<dbReference type="AlphaFoldDB" id="K9W4X8"/>
<protein>
    <submittedName>
        <fullName evidence="2">Uncharacterized protein</fullName>
    </submittedName>
</protein>
<keyword evidence="1" id="KW-0812">Transmembrane</keyword>
<reference evidence="2 3" key="1">
    <citation type="submission" date="2012-06" db="EMBL/GenBank/DDBJ databases">
        <title>Finished chromosome of genome of Crinalium epipsammum PCC 9333.</title>
        <authorList>
            <consortium name="US DOE Joint Genome Institute"/>
            <person name="Gugger M."/>
            <person name="Coursin T."/>
            <person name="Rippka R."/>
            <person name="Tandeau De Marsac N."/>
            <person name="Huntemann M."/>
            <person name="Wei C.-L."/>
            <person name="Han J."/>
            <person name="Detter J.C."/>
            <person name="Han C."/>
            <person name="Tapia R."/>
            <person name="Davenport K."/>
            <person name="Daligault H."/>
            <person name="Erkkila T."/>
            <person name="Gu W."/>
            <person name="Munk A.C.C."/>
            <person name="Teshima H."/>
            <person name="Xu Y."/>
            <person name="Chain P."/>
            <person name="Chen A."/>
            <person name="Krypides N."/>
            <person name="Mavromatis K."/>
            <person name="Markowitz V."/>
            <person name="Szeto E."/>
            <person name="Ivanova N."/>
            <person name="Mikhailova N."/>
            <person name="Ovchinnikova G."/>
            <person name="Pagani I."/>
            <person name="Pati A."/>
            <person name="Goodwin L."/>
            <person name="Peters L."/>
            <person name="Pitluck S."/>
            <person name="Woyke T."/>
            <person name="Kerfeld C."/>
        </authorList>
    </citation>
    <scope>NUCLEOTIDE SEQUENCE [LARGE SCALE GENOMIC DNA]</scope>
    <source>
        <strain evidence="2 3">PCC 9333</strain>
    </source>
</reference>
<organism evidence="2 3">
    <name type="scientific">Crinalium epipsammum PCC 9333</name>
    <dbReference type="NCBI Taxonomy" id="1173022"/>
    <lineage>
        <taxon>Bacteria</taxon>
        <taxon>Bacillati</taxon>
        <taxon>Cyanobacteriota</taxon>
        <taxon>Cyanophyceae</taxon>
        <taxon>Gomontiellales</taxon>
        <taxon>Gomontiellaceae</taxon>
        <taxon>Crinalium</taxon>
    </lineage>
</organism>
<name>K9W4X8_9CYAN</name>
<dbReference type="HOGENOM" id="CLU_2971801_0_0_3"/>